<accession>A0A1W2DY62</accession>
<dbReference type="Proteomes" id="UP000192330">
    <property type="component" value="Unassembled WGS sequence"/>
</dbReference>
<evidence type="ECO:0000313" key="1">
    <source>
        <dbReference type="EMBL" id="SMD02525.1"/>
    </source>
</evidence>
<dbReference type="STRING" id="1387277.SAMN06295998_11972"/>
<dbReference type="AlphaFoldDB" id="A0A1W2DY62"/>
<dbReference type="EMBL" id="FWYD01000019">
    <property type="protein sequence ID" value="SMD02525.1"/>
    <property type="molecule type" value="Genomic_DNA"/>
</dbReference>
<name>A0A1W2DY62_9RHOB</name>
<reference evidence="1 2" key="1">
    <citation type="submission" date="2017-04" db="EMBL/GenBank/DDBJ databases">
        <authorList>
            <person name="Afonso C.L."/>
            <person name="Miller P.J."/>
            <person name="Scott M.A."/>
            <person name="Spackman E."/>
            <person name="Goraichik I."/>
            <person name="Dimitrov K.M."/>
            <person name="Suarez D.L."/>
            <person name="Swayne D.E."/>
        </authorList>
    </citation>
    <scope>NUCLEOTIDE SEQUENCE [LARGE SCALE GENOMIC DNA]</scope>
    <source>
        <strain evidence="1 2">CGMCC 1.12644</strain>
    </source>
</reference>
<sequence length="63" mass="6962">MTQPFQNPRCPRALAQDMETGEDTARFQFRWVCAASDASHRTQIGADKLTAHAQADGQKEAQA</sequence>
<proteinExistence type="predicted"/>
<protein>
    <submittedName>
        <fullName evidence="1">Uncharacterized protein</fullName>
    </submittedName>
</protein>
<evidence type="ECO:0000313" key="2">
    <source>
        <dbReference type="Proteomes" id="UP000192330"/>
    </source>
</evidence>
<gene>
    <name evidence="1" type="ORF">SAMN06295998_11972</name>
</gene>
<dbReference type="RefSeq" id="WP_143514648.1">
    <property type="nucleotide sequence ID" value="NZ_FWYD01000019.1"/>
</dbReference>
<keyword evidence="2" id="KW-1185">Reference proteome</keyword>
<organism evidence="1 2">
    <name type="scientific">Primorskyibacter flagellatus</name>
    <dbReference type="NCBI Taxonomy" id="1387277"/>
    <lineage>
        <taxon>Bacteria</taxon>
        <taxon>Pseudomonadati</taxon>
        <taxon>Pseudomonadota</taxon>
        <taxon>Alphaproteobacteria</taxon>
        <taxon>Rhodobacterales</taxon>
        <taxon>Roseobacteraceae</taxon>
        <taxon>Primorskyibacter</taxon>
    </lineage>
</organism>